<evidence type="ECO:0000313" key="1">
    <source>
        <dbReference type="EMBL" id="KZV89059.1"/>
    </source>
</evidence>
<proteinExistence type="predicted"/>
<gene>
    <name evidence="1" type="ORF">EXIGLDRAFT_160738</name>
</gene>
<dbReference type="EMBL" id="KV426083">
    <property type="protein sequence ID" value="KZV89059.1"/>
    <property type="molecule type" value="Genomic_DNA"/>
</dbReference>
<accession>A0A166A6Z1</accession>
<dbReference type="InParanoid" id="A0A166A6Z1"/>
<dbReference type="AlphaFoldDB" id="A0A166A6Z1"/>
<protein>
    <submittedName>
        <fullName evidence="1">Uncharacterized protein</fullName>
    </submittedName>
</protein>
<evidence type="ECO:0000313" key="2">
    <source>
        <dbReference type="Proteomes" id="UP000077266"/>
    </source>
</evidence>
<dbReference type="Proteomes" id="UP000077266">
    <property type="component" value="Unassembled WGS sequence"/>
</dbReference>
<organism evidence="1 2">
    <name type="scientific">Exidia glandulosa HHB12029</name>
    <dbReference type="NCBI Taxonomy" id="1314781"/>
    <lineage>
        <taxon>Eukaryota</taxon>
        <taxon>Fungi</taxon>
        <taxon>Dikarya</taxon>
        <taxon>Basidiomycota</taxon>
        <taxon>Agaricomycotina</taxon>
        <taxon>Agaricomycetes</taxon>
        <taxon>Auriculariales</taxon>
        <taxon>Exidiaceae</taxon>
        <taxon>Exidia</taxon>
    </lineage>
</organism>
<keyword evidence="2" id="KW-1185">Reference proteome</keyword>
<sequence length="81" mass="8907">MRSTSLVPSRTHLNWFLTRRNLDARSALKRASRVFESSKQGPVCAALTVPIATVSVCQSQVWRIWAGVGAITVLTVNCAKH</sequence>
<name>A0A166A6Z1_EXIGL</name>
<reference evidence="1 2" key="1">
    <citation type="journal article" date="2016" name="Mol. Biol. Evol.">
        <title>Comparative Genomics of Early-Diverging Mushroom-Forming Fungi Provides Insights into the Origins of Lignocellulose Decay Capabilities.</title>
        <authorList>
            <person name="Nagy L.G."/>
            <person name="Riley R."/>
            <person name="Tritt A."/>
            <person name="Adam C."/>
            <person name="Daum C."/>
            <person name="Floudas D."/>
            <person name="Sun H."/>
            <person name="Yadav J.S."/>
            <person name="Pangilinan J."/>
            <person name="Larsson K.H."/>
            <person name="Matsuura K."/>
            <person name="Barry K."/>
            <person name="Labutti K."/>
            <person name="Kuo R."/>
            <person name="Ohm R.A."/>
            <person name="Bhattacharya S.S."/>
            <person name="Shirouzu T."/>
            <person name="Yoshinaga Y."/>
            <person name="Martin F.M."/>
            <person name="Grigoriev I.V."/>
            <person name="Hibbett D.S."/>
        </authorList>
    </citation>
    <scope>NUCLEOTIDE SEQUENCE [LARGE SCALE GENOMIC DNA]</scope>
    <source>
        <strain evidence="1 2">HHB12029</strain>
    </source>
</reference>